<evidence type="ECO:0000313" key="2">
    <source>
        <dbReference type="Proteomes" id="UP000316095"/>
    </source>
</evidence>
<protein>
    <recommendedName>
        <fullName evidence="3">Phage tail assembly chaperone</fullName>
    </recommendedName>
</protein>
<accession>A0A5C5XNE2</accession>
<dbReference type="Proteomes" id="UP000316095">
    <property type="component" value="Unassembled WGS sequence"/>
</dbReference>
<gene>
    <name evidence="1" type="ORF">Pan54_49990</name>
</gene>
<sequence length="135" mass="15496">MDKDKIFKSTQVDTREVADLWGGESLWVRPVTARQYSDLESLNIELALSLQKGKFDNKLKQQFKNHLLIWSTCDSRGKLIFDEDDLENIEGLNSQYVERLLEAAMRVNPFTKAERANLEKNSEAAPDGSESYQLL</sequence>
<dbReference type="AlphaFoldDB" id="A0A5C5XNE2"/>
<dbReference type="InterPro" id="IPR038556">
    <property type="entry name" value="TAC_Gp13-like_sf"/>
</dbReference>
<name>A0A5C5XNE2_9PLAN</name>
<evidence type="ECO:0008006" key="3">
    <source>
        <dbReference type="Google" id="ProtNLM"/>
    </source>
</evidence>
<organism evidence="1 2">
    <name type="scientific">Rubinisphaera italica</name>
    <dbReference type="NCBI Taxonomy" id="2527969"/>
    <lineage>
        <taxon>Bacteria</taxon>
        <taxon>Pseudomonadati</taxon>
        <taxon>Planctomycetota</taxon>
        <taxon>Planctomycetia</taxon>
        <taxon>Planctomycetales</taxon>
        <taxon>Planctomycetaceae</taxon>
        <taxon>Rubinisphaera</taxon>
    </lineage>
</organism>
<dbReference type="EMBL" id="SJPG01000001">
    <property type="protein sequence ID" value="TWT64238.1"/>
    <property type="molecule type" value="Genomic_DNA"/>
</dbReference>
<evidence type="ECO:0000313" key="1">
    <source>
        <dbReference type="EMBL" id="TWT64238.1"/>
    </source>
</evidence>
<dbReference type="RefSeq" id="WP_146505964.1">
    <property type="nucleotide sequence ID" value="NZ_SJPG01000001.1"/>
</dbReference>
<keyword evidence="2" id="KW-1185">Reference proteome</keyword>
<proteinExistence type="predicted"/>
<comment type="caution">
    <text evidence="1">The sequence shown here is derived from an EMBL/GenBank/DDBJ whole genome shotgun (WGS) entry which is preliminary data.</text>
</comment>
<dbReference type="Gene3D" id="3.30.2220.20">
    <property type="entry name" value="Phage tail assembly chaperone gp13-like"/>
    <property type="match status" value="1"/>
</dbReference>
<reference evidence="1 2" key="1">
    <citation type="submission" date="2019-02" db="EMBL/GenBank/DDBJ databases">
        <title>Deep-cultivation of Planctomycetes and their phenomic and genomic characterization uncovers novel biology.</title>
        <authorList>
            <person name="Wiegand S."/>
            <person name="Jogler M."/>
            <person name="Boedeker C."/>
            <person name="Pinto D."/>
            <person name="Vollmers J."/>
            <person name="Rivas-Marin E."/>
            <person name="Kohn T."/>
            <person name="Peeters S.H."/>
            <person name="Heuer A."/>
            <person name="Rast P."/>
            <person name="Oberbeckmann S."/>
            <person name="Bunk B."/>
            <person name="Jeske O."/>
            <person name="Meyerdierks A."/>
            <person name="Storesund J.E."/>
            <person name="Kallscheuer N."/>
            <person name="Luecker S."/>
            <person name="Lage O.M."/>
            <person name="Pohl T."/>
            <person name="Merkel B.J."/>
            <person name="Hornburger P."/>
            <person name="Mueller R.-W."/>
            <person name="Bruemmer F."/>
            <person name="Labrenz M."/>
            <person name="Spormann A.M."/>
            <person name="Op Den Camp H."/>
            <person name="Overmann J."/>
            <person name="Amann R."/>
            <person name="Jetten M.S.M."/>
            <person name="Mascher T."/>
            <person name="Medema M.H."/>
            <person name="Devos D.P."/>
            <person name="Kaster A.-K."/>
            <person name="Ovreas L."/>
            <person name="Rohde M."/>
            <person name="Galperin M.Y."/>
            <person name="Jogler C."/>
        </authorList>
    </citation>
    <scope>NUCLEOTIDE SEQUENCE [LARGE SCALE GENOMIC DNA]</scope>
    <source>
        <strain evidence="1 2">Pan54</strain>
    </source>
</reference>